<dbReference type="OrthoDB" id="120730at2"/>
<evidence type="ECO:0000313" key="3">
    <source>
        <dbReference type="EMBL" id="TCD03187.1"/>
    </source>
</evidence>
<dbReference type="InterPro" id="IPR013766">
    <property type="entry name" value="Thioredoxin_domain"/>
</dbReference>
<organism evidence="3 4">
    <name type="scientific">Pedobacter psychroterrae</name>
    <dbReference type="NCBI Taxonomy" id="2530453"/>
    <lineage>
        <taxon>Bacteria</taxon>
        <taxon>Pseudomonadati</taxon>
        <taxon>Bacteroidota</taxon>
        <taxon>Sphingobacteriia</taxon>
        <taxon>Sphingobacteriales</taxon>
        <taxon>Sphingobacteriaceae</taxon>
        <taxon>Pedobacter</taxon>
    </lineage>
</organism>
<dbReference type="Gene3D" id="3.40.30.10">
    <property type="entry name" value="Glutaredoxin"/>
    <property type="match status" value="1"/>
</dbReference>
<name>A0A4V2MLS4_9SPHI</name>
<dbReference type="InterPro" id="IPR017937">
    <property type="entry name" value="Thioredoxin_CS"/>
</dbReference>
<evidence type="ECO:0000256" key="1">
    <source>
        <dbReference type="ARBA" id="ARBA00023284"/>
    </source>
</evidence>
<dbReference type="AlphaFoldDB" id="A0A4V2MLS4"/>
<dbReference type="InterPro" id="IPR004879">
    <property type="entry name" value="Ssp411-like_TRX"/>
</dbReference>
<dbReference type="PANTHER" id="PTHR42899">
    <property type="entry name" value="SPERMATOGENESIS-ASSOCIATED PROTEIN 20"/>
    <property type="match status" value="1"/>
</dbReference>
<feature type="domain" description="Thioredoxin" evidence="2">
    <location>
        <begin position="14"/>
        <end position="137"/>
    </location>
</feature>
<dbReference type="SUPFAM" id="SSF52833">
    <property type="entry name" value="Thioredoxin-like"/>
    <property type="match status" value="1"/>
</dbReference>
<keyword evidence="1" id="KW-0676">Redox-active center</keyword>
<dbReference type="InterPro" id="IPR024705">
    <property type="entry name" value="Ssp411"/>
</dbReference>
<dbReference type="PROSITE" id="PS51352">
    <property type="entry name" value="THIOREDOXIN_2"/>
    <property type="match status" value="1"/>
</dbReference>
<sequence length="364" mass="41918">MIMKRFLLAITLYLVYLVPAEAQGIVFFEGSWAQALEKAKEEKKLVFLDCYTVWCAPCLEMAKETFPRKDVGDFFNQYFISVKVDMQKGEGPVLKDRYAVNGYPTMMFVNGDGYPVSTIYGKHNAEALLKWAKDVNNGRIEISLEQEFNAGNRSEALVDKYFLKIITDKQFAKLDSVINLMANDNGDEILLQAAYFNALNYLPIDSRAVQYFTLNHKKYAQKYGSDMTHKKLSEIYVSYKQLATMYDTKPPRSLLQDGYEKLINGFYERKLPYSDFMVAQVDFYIAMRNQDDLRIKSIAEKALKNASAWQYLCFADFNTNQNPIRNTSMAEIWLIRAMGEGDSGVFKAKVKDIAQRYSIIIPER</sequence>
<dbReference type="PANTHER" id="PTHR42899:SF1">
    <property type="entry name" value="SPERMATOGENESIS-ASSOCIATED PROTEIN 20"/>
    <property type="match status" value="1"/>
</dbReference>
<accession>A0A4V2MLS4</accession>
<evidence type="ECO:0000259" key="2">
    <source>
        <dbReference type="PROSITE" id="PS51352"/>
    </source>
</evidence>
<dbReference type="InterPro" id="IPR036249">
    <property type="entry name" value="Thioredoxin-like_sf"/>
</dbReference>
<protein>
    <submittedName>
        <fullName evidence="3">DUF255 domain-containing protein</fullName>
    </submittedName>
</protein>
<dbReference type="EMBL" id="SJSL01000001">
    <property type="protein sequence ID" value="TCD03187.1"/>
    <property type="molecule type" value="Genomic_DNA"/>
</dbReference>
<comment type="caution">
    <text evidence="3">The sequence shown here is derived from an EMBL/GenBank/DDBJ whole genome shotgun (WGS) entry which is preliminary data.</text>
</comment>
<reference evidence="3 4" key="1">
    <citation type="submission" date="2019-02" db="EMBL/GenBank/DDBJ databases">
        <title>Pedobacter sp. RP-1-14 sp. nov., isolated from Arctic soil.</title>
        <authorList>
            <person name="Dahal R.H."/>
        </authorList>
    </citation>
    <scope>NUCLEOTIDE SEQUENCE [LARGE SCALE GENOMIC DNA]</scope>
    <source>
        <strain evidence="3 4">RP-1-14</strain>
    </source>
</reference>
<evidence type="ECO:0000313" key="4">
    <source>
        <dbReference type="Proteomes" id="UP000293347"/>
    </source>
</evidence>
<gene>
    <name evidence="3" type="ORF">EZ437_04225</name>
</gene>
<dbReference type="Pfam" id="PF03190">
    <property type="entry name" value="Thioredox_DsbH"/>
    <property type="match status" value="1"/>
</dbReference>
<keyword evidence="4" id="KW-1185">Reference proteome</keyword>
<dbReference type="PROSITE" id="PS00194">
    <property type="entry name" value="THIOREDOXIN_1"/>
    <property type="match status" value="1"/>
</dbReference>
<dbReference type="Proteomes" id="UP000293347">
    <property type="component" value="Unassembled WGS sequence"/>
</dbReference>
<proteinExistence type="predicted"/>